<dbReference type="SUPFAM" id="SSF56925">
    <property type="entry name" value="OMPA-like"/>
    <property type="match status" value="1"/>
</dbReference>
<proteinExistence type="predicted"/>
<dbReference type="RefSeq" id="WP_285608708.1">
    <property type="nucleotide sequence ID" value="NZ_BSDC01000002.1"/>
</dbReference>
<evidence type="ECO:0000256" key="2">
    <source>
        <dbReference type="SAM" id="SignalP"/>
    </source>
</evidence>
<reference evidence="4" key="1">
    <citation type="journal article" date="2023" name="Antonie Van Leeuwenhoek">
        <title>Mesoterricola silvestris gen. nov., sp. nov., Mesoterricola sediminis sp. nov., Geothrix oryzae sp. nov., Geothrix edaphica sp. nov., Geothrix rubra sp. nov., and Geothrix limicola sp. nov., six novel members of Acidobacteriota isolated from soils.</title>
        <authorList>
            <person name="Itoh H."/>
            <person name="Sugisawa Y."/>
            <person name="Mise K."/>
            <person name="Xu Z."/>
            <person name="Kuniyasu M."/>
            <person name="Ushijima N."/>
            <person name="Kawano K."/>
            <person name="Kobayashi E."/>
            <person name="Shiratori Y."/>
            <person name="Masuda Y."/>
            <person name="Senoo K."/>
        </authorList>
    </citation>
    <scope>NUCLEOTIDE SEQUENCE</scope>
    <source>
        <strain evidence="4">Red802</strain>
    </source>
</reference>
<feature type="signal peptide" evidence="2">
    <location>
        <begin position="1"/>
        <end position="23"/>
    </location>
</feature>
<dbReference type="InterPro" id="IPR027385">
    <property type="entry name" value="Beta-barrel_OMP"/>
</dbReference>
<evidence type="ECO:0000256" key="1">
    <source>
        <dbReference type="ARBA" id="ARBA00022729"/>
    </source>
</evidence>
<gene>
    <name evidence="4" type="ORF">GETHED_18580</name>
</gene>
<dbReference type="EMBL" id="BSDC01000002">
    <property type="protein sequence ID" value="GLH67494.1"/>
    <property type="molecule type" value="Genomic_DNA"/>
</dbReference>
<evidence type="ECO:0000259" key="3">
    <source>
        <dbReference type="Pfam" id="PF13505"/>
    </source>
</evidence>
<dbReference type="InterPro" id="IPR011250">
    <property type="entry name" value="OMP/PagP_B-barrel"/>
</dbReference>
<keyword evidence="5" id="KW-1185">Reference proteome</keyword>
<name>A0ABQ5PYQ2_9BACT</name>
<protein>
    <recommendedName>
        <fullName evidence="3">Outer membrane protein beta-barrel domain-containing protein</fullName>
    </recommendedName>
</protein>
<dbReference type="Gene3D" id="2.40.160.20">
    <property type="match status" value="1"/>
</dbReference>
<keyword evidence="1 2" id="KW-0732">Signal</keyword>
<comment type="caution">
    <text evidence="4">The sequence shown here is derived from an EMBL/GenBank/DDBJ whole genome shotgun (WGS) entry which is preliminary data.</text>
</comment>
<accession>A0ABQ5PYQ2</accession>
<feature type="chain" id="PRO_5046969967" description="Outer membrane protein beta-barrel domain-containing protein" evidence="2">
    <location>
        <begin position="24"/>
        <end position="189"/>
    </location>
</feature>
<dbReference type="Pfam" id="PF13505">
    <property type="entry name" value="OMP_b-brl"/>
    <property type="match status" value="1"/>
</dbReference>
<feature type="domain" description="Outer membrane protein beta-barrel" evidence="3">
    <location>
        <begin position="11"/>
        <end position="189"/>
    </location>
</feature>
<sequence>MMIRSTLRYLALGALLAGTSLVAQETQKTWTAGASLTSALDGLKEVTHNTTGFVVDFGYNGHLGNSTVPFRASLGYQYFPGSDHLGLKQSLTSFQVAGDIFIASPWTDLQFITGLSINKYKVKSEAAGLGSSTDNVKGPKFGARLGLEYRFTPAWSGQLLVQMTELGTDATRTTGINPSWVQAGVKFHF</sequence>
<dbReference type="Proteomes" id="UP001165044">
    <property type="component" value="Unassembled WGS sequence"/>
</dbReference>
<evidence type="ECO:0000313" key="4">
    <source>
        <dbReference type="EMBL" id="GLH67494.1"/>
    </source>
</evidence>
<evidence type="ECO:0000313" key="5">
    <source>
        <dbReference type="Proteomes" id="UP001165044"/>
    </source>
</evidence>
<organism evidence="4 5">
    <name type="scientific">Geothrix edaphica</name>
    <dbReference type="NCBI Taxonomy" id="2927976"/>
    <lineage>
        <taxon>Bacteria</taxon>
        <taxon>Pseudomonadati</taxon>
        <taxon>Acidobacteriota</taxon>
        <taxon>Holophagae</taxon>
        <taxon>Holophagales</taxon>
        <taxon>Holophagaceae</taxon>
        <taxon>Geothrix</taxon>
    </lineage>
</organism>